<dbReference type="EMBL" id="PEOG01000006">
    <property type="protein sequence ID" value="PIM54969.1"/>
    <property type="molecule type" value="Genomic_DNA"/>
</dbReference>
<keyword evidence="1" id="KW-0812">Transmembrane</keyword>
<evidence type="ECO:0008006" key="4">
    <source>
        <dbReference type="Google" id="ProtNLM"/>
    </source>
</evidence>
<dbReference type="AlphaFoldDB" id="A0A2G9CHI7"/>
<evidence type="ECO:0000256" key="1">
    <source>
        <dbReference type="SAM" id="Phobius"/>
    </source>
</evidence>
<feature type="transmembrane region" description="Helical" evidence="1">
    <location>
        <begin position="88"/>
        <end position="107"/>
    </location>
</feature>
<sequence>MWETLTALAAHPWAYPAWSVVHLVGLGALFGGLLVFELRALSARRELDPTALARLAIPTALAGFALCAVSGAAMFATQPQELWVNPALRVKLALIALAGLNAAWFHWRGGVRAQDRLGRWQCLLSLGIWVAVIICGRWIAFV</sequence>
<organism evidence="2 3">
    <name type="scientific">Roseateles chitinivorans</name>
    <dbReference type="NCBI Taxonomy" id="2917965"/>
    <lineage>
        <taxon>Bacteria</taxon>
        <taxon>Pseudomonadati</taxon>
        <taxon>Pseudomonadota</taxon>
        <taxon>Betaproteobacteria</taxon>
        <taxon>Burkholderiales</taxon>
        <taxon>Sphaerotilaceae</taxon>
        <taxon>Roseateles</taxon>
    </lineage>
</organism>
<feature type="transmembrane region" description="Helical" evidence="1">
    <location>
        <begin position="119"/>
        <end position="140"/>
    </location>
</feature>
<dbReference type="Proteomes" id="UP000231501">
    <property type="component" value="Unassembled WGS sequence"/>
</dbReference>
<name>A0A2G9CHI7_9BURK</name>
<gene>
    <name evidence="2" type="ORF">CS062_01885</name>
</gene>
<comment type="caution">
    <text evidence="2">The sequence shown here is derived from an EMBL/GenBank/DDBJ whole genome shotgun (WGS) entry which is preliminary data.</text>
</comment>
<reference evidence="2 3" key="1">
    <citation type="submission" date="2017-11" db="EMBL/GenBank/DDBJ databases">
        <title>Draft genome sequence of Mitsuaria sp. HWN-4.</title>
        <authorList>
            <person name="Gundlapally S.R."/>
        </authorList>
    </citation>
    <scope>NUCLEOTIDE SEQUENCE [LARGE SCALE GENOMIC DNA]</scope>
    <source>
        <strain evidence="2 3">HWN-4</strain>
    </source>
</reference>
<dbReference type="OrthoDB" id="3536934at2"/>
<feature type="transmembrane region" description="Helical" evidence="1">
    <location>
        <begin position="52"/>
        <end position="76"/>
    </location>
</feature>
<keyword evidence="3" id="KW-1185">Reference proteome</keyword>
<keyword evidence="1" id="KW-1133">Transmembrane helix</keyword>
<feature type="transmembrane region" description="Helical" evidence="1">
    <location>
        <begin position="20"/>
        <end position="40"/>
    </location>
</feature>
<evidence type="ECO:0000313" key="3">
    <source>
        <dbReference type="Proteomes" id="UP000231501"/>
    </source>
</evidence>
<protein>
    <recommendedName>
        <fullName evidence="4">DUF2214 domain-containing protein</fullName>
    </recommendedName>
</protein>
<dbReference type="RefSeq" id="WP_099859768.1">
    <property type="nucleotide sequence ID" value="NZ_PEOG01000006.1"/>
</dbReference>
<accession>A0A2G9CHI7</accession>
<proteinExistence type="predicted"/>
<evidence type="ECO:0000313" key="2">
    <source>
        <dbReference type="EMBL" id="PIM54969.1"/>
    </source>
</evidence>
<keyword evidence="1" id="KW-0472">Membrane</keyword>